<reference evidence="1" key="1">
    <citation type="submission" date="2019-11" db="EMBL/GenBank/DDBJ databases">
        <title>Nori genome reveals adaptations in red seaweeds to the harsh intertidal environment.</title>
        <authorList>
            <person name="Wang D."/>
            <person name="Mao Y."/>
        </authorList>
    </citation>
    <scope>NUCLEOTIDE SEQUENCE</scope>
    <source>
        <tissue evidence="1">Gametophyte</tissue>
    </source>
</reference>
<comment type="caution">
    <text evidence="1">The sequence shown here is derived from an EMBL/GenBank/DDBJ whole genome shotgun (WGS) entry which is preliminary data.</text>
</comment>
<gene>
    <name evidence="1" type="ORF">I4F81_008978</name>
</gene>
<evidence type="ECO:0000313" key="2">
    <source>
        <dbReference type="Proteomes" id="UP000798662"/>
    </source>
</evidence>
<protein>
    <submittedName>
        <fullName evidence="1">Uncharacterized protein</fullName>
    </submittedName>
</protein>
<dbReference type="Proteomes" id="UP000798662">
    <property type="component" value="Chromosome 2"/>
</dbReference>
<evidence type="ECO:0000313" key="1">
    <source>
        <dbReference type="EMBL" id="KAK1866460.1"/>
    </source>
</evidence>
<accession>A0ACC3C8B2</accession>
<sequence>MSRRCACSPPAVPPVLPPPARAAAALASRRRVCGRWVGRFGYRIGRVVGFPHLGAGWLKVRRSATHTLTTNSLGPPCSSRTPPPWFRTWGPVARCEGARAMNGSGPPCSCRVFLFPFFSVLYVFRVERPLCEHHGHDRQRRRQCLSRRPCSHPPSPRRRAAAIGR</sequence>
<organism evidence="1 2">
    <name type="scientific">Pyropia yezoensis</name>
    <name type="common">Susabi-nori</name>
    <name type="synonym">Porphyra yezoensis</name>
    <dbReference type="NCBI Taxonomy" id="2788"/>
    <lineage>
        <taxon>Eukaryota</taxon>
        <taxon>Rhodophyta</taxon>
        <taxon>Bangiophyceae</taxon>
        <taxon>Bangiales</taxon>
        <taxon>Bangiaceae</taxon>
        <taxon>Pyropia</taxon>
    </lineage>
</organism>
<keyword evidence="2" id="KW-1185">Reference proteome</keyword>
<proteinExistence type="predicted"/>
<dbReference type="EMBL" id="CM020619">
    <property type="protein sequence ID" value="KAK1866460.1"/>
    <property type="molecule type" value="Genomic_DNA"/>
</dbReference>
<name>A0ACC3C8B2_PYRYE</name>